<dbReference type="InterPro" id="IPR050121">
    <property type="entry name" value="Cytochrome_P450_monoxygenase"/>
</dbReference>
<dbReference type="AlphaFoldDB" id="A0A0G4EGH4"/>
<accession>A0A0G4EGH4</accession>
<evidence type="ECO:0000256" key="5">
    <source>
        <dbReference type="PIRSR" id="PIRSR602403-1"/>
    </source>
</evidence>
<protein>
    <recommendedName>
        <fullName evidence="9">Rhodanese domain-containing protein</fullName>
    </recommendedName>
</protein>
<keyword evidence="6" id="KW-0503">Monooxygenase</keyword>
<dbReference type="PROSITE" id="PS50206">
    <property type="entry name" value="RHODANESE_3"/>
    <property type="match status" value="1"/>
</dbReference>
<reference evidence="10 11" key="1">
    <citation type="submission" date="2014-11" db="EMBL/GenBank/DDBJ databases">
        <authorList>
            <person name="Zhu J."/>
            <person name="Qi W."/>
            <person name="Song R."/>
        </authorList>
    </citation>
    <scope>NUCLEOTIDE SEQUENCE [LARGE SCALE GENOMIC DNA]</scope>
</reference>
<dbReference type="SUPFAM" id="SSF52821">
    <property type="entry name" value="Rhodanese/Cell cycle control phosphatase"/>
    <property type="match status" value="1"/>
</dbReference>
<dbReference type="PANTHER" id="PTHR24305">
    <property type="entry name" value="CYTOCHROME P450"/>
    <property type="match status" value="1"/>
</dbReference>
<dbReference type="PRINTS" id="PR00465">
    <property type="entry name" value="EP450IV"/>
</dbReference>
<dbReference type="PANTHER" id="PTHR24305:SF166">
    <property type="entry name" value="CYTOCHROME P450 12A4, MITOCHONDRIAL-RELATED"/>
    <property type="match status" value="1"/>
</dbReference>
<dbReference type="InterPro" id="IPR001763">
    <property type="entry name" value="Rhodanese-like_dom"/>
</dbReference>
<comment type="similarity">
    <text evidence="2 6">Belongs to the cytochrome P450 family.</text>
</comment>
<dbReference type="VEuPathDB" id="CryptoDB:Vbra_11766"/>
<evidence type="ECO:0000256" key="6">
    <source>
        <dbReference type="RuleBase" id="RU000461"/>
    </source>
</evidence>
<dbReference type="Gene3D" id="3.40.250.10">
    <property type="entry name" value="Rhodanese-like domain"/>
    <property type="match status" value="1"/>
</dbReference>
<dbReference type="PRINTS" id="PR00385">
    <property type="entry name" value="P450"/>
</dbReference>
<dbReference type="InterPro" id="IPR036396">
    <property type="entry name" value="Cyt_P450_sf"/>
</dbReference>
<keyword evidence="11" id="KW-1185">Reference proteome</keyword>
<evidence type="ECO:0000256" key="1">
    <source>
        <dbReference type="ARBA" id="ARBA00001971"/>
    </source>
</evidence>
<dbReference type="GO" id="GO:0016705">
    <property type="term" value="F:oxidoreductase activity, acting on paired donors, with incorporation or reduction of molecular oxygen"/>
    <property type="evidence" value="ECO:0007669"/>
    <property type="project" value="InterPro"/>
</dbReference>
<dbReference type="STRING" id="1169540.A0A0G4EGH4"/>
<organism evidence="10 11">
    <name type="scientific">Vitrella brassicaformis (strain CCMP3155)</name>
    <dbReference type="NCBI Taxonomy" id="1169540"/>
    <lineage>
        <taxon>Eukaryota</taxon>
        <taxon>Sar</taxon>
        <taxon>Alveolata</taxon>
        <taxon>Colpodellida</taxon>
        <taxon>Vitrellaceae</taxon>
        <taxon>Vitrella</taxon>
    </lineage>
</organism>
<dbReference type="Pfam" id="PF00581">
    <property type="entry name" value="Rhodanese"/>
    <property type="match status" value="1"/>
</dbReference>
<gene>
    <name evidence="10" type="ORF">Vbra_11766</name>
</gene>
<comment type="cofactor">
    <cofactor evidence="1 5">
        <name>heme</name>
        <dbReference type="ChEBI" id="CHEBI:30413"/>
    </cofactor>
</comment>
<dbReference type="Gene3D" id="1.10.630.10">
    <property type="entry name" value="Cytochrome P450"/>
    <property type="match status" value="1"/>
</dbReference>
<keyword evidence="8" id="KW-0812">Transmembrane</keyword>
<dbReference type="Pfam" id="PF00067">
    <property type="entry name" value="p450"/>
    <property type="match status" value="1"/>
</dbReference>
<sequence>MLRTVKEHHTPYVFLLEALALLGLSAWLSQDIIRRLLLVWRMRQIPGLSIFSSPLSILFRPDHSTLIADKGGLGSFLTWLAEAYGPVASYWHDGRCVVSVAPTEENSKTVMRLSDRTQLDEVRSALMGRTGLMCLAAADAKKDRGVLIPILSHSKGGGPPPSADAGAISGSLEALLSAEVMADCVERHVVSWVTEPQGEPVDVQAVLPSMTMELICRVCFGPAATPQTVKEFRTAFDDAIAARVQSYEGSPAPSPLALIRRLFSPRAARDQAFWTAVGRVYRILEDLIERAESDSGAVTVVRILRGKGWSVEKVRDTCLILVLAGFDDVAAAIGWSLYHLANAPSEKDRLVQELAKGCGPSFSGVGAPFDRAAVDRLLALPFLHAVVCESLRLADVGAACARFLTAPVEVRGRSASRYVLPAGVGLWVPICMHHANSDIFTQPEAFRPSRFLPVSMGGDDSDRSKHFVPFGIGARSCIGRPLSMMVIKATLFLILRRFPRFRLMEGHPPPVTNLGIPNTKAKDGISIHFDTQEVTGPPPPPPLAPSVSSSKRRGPTISHGVKQISPKVAHQWLTSATPPGCLLDVREDYETSIASIRVPEGVTALHIPIHEIEMRAGEIPDDGRGVVVVCHIGRRSAAVVEYLREKRRLTKVVNLAGGVDEWSRQVDSTVPRY</sequence>
<dbReference type="GO" id="GO:0004497">
    <property type="term" value="F:monooxygenase activity"/>
    <property type="evidence" value="ECO:0007669"/>
    <property type="project" value="UniProtKB-KW"/>
</dbReference>
<dbReference type="InParanoid" id="A0A0G4EGH4"/>
<name>A0A0G4EGH4_VITBC</name>
<keyword evidence="6" id="KW-0560">Oxidoreductase</keyword>
<evidence type="ECO:0000313" key="10">
    <source>
        <dbReference type="EMBL" id="CEL95336.1"/>
    </source>
</evidence>
<dbReference type="GO" id="GO:0020037">
    <property type="term" value="F:heme binding"/>
    <property type="evidence" value="ECO:0007669"/>
    <property type="project" value="InterPro"/>
</dbReference>
<evidence type="ECO:0000259" key="9">
    <source>
        <dbReference type="PROSITE" id="PS50206"/>
    </source>
</evidence>
<dbReference type="InterPro" id="IPR036873">
    <property type="entry name" value="Rhodanese-like_dom_sf"/>
</dbReference>
<dbReference type="PROSITE" id="PS00086">
    <property type="entry name" value="CYTOCHROME_P450"/>
    <property type="match status" value="1"/>
</dbReference>
<evidence type="ECO:0000256" key="7">
    <source>
        <dbReference type="SAM" id="MobiDB-lite"/>
    </source>
</evidence>
<proteinExistence type="inferred from homology"/>
<keyword evidence="8" id="KW-1133">Transmembrane helix</keyword>
<dbReference type="InterPro" id="IPR001128">
    <property type="entry name" value="Cyt_P450"/>
</dbReference>
<dbReference type="InterPro" id="IPR002403">
    <property type="entry name" value="Cyt_P450_E_grp-IV"/>
</dbReference>
<dbReference type="SUPFAM" id="SSF48264">
    <property type="entry name" value="Cytochrome P450"/>
    <property type="match status" value="1"/>
</dbReference>
<feature type="transmembrane region" description="Helical" evidence="8">
    <location>
        <begin position="12"/>
        <end position="29"/>
    </location>
</feature>
<dbReference type="EMBL" id="CDMY01000227">
    <property type="protein sequence ID" value="CEL95336.1"/>
    <property type="molecule type" value="Genomic_DNA"/>
</dbReference>
<keyword evidence="5 6" id="KW-0349">Heme</keyword>
<feature type="domain" description="Rhodanese" evidence="9">
    <location>
        <begin position="576"/>
        <end position="671"/>
    </location>
</feature>
<keyword evidence="4 5" id="KW-0408">Iron</keyword>
<keyword evidence="3 5" id="KW-0479">Metal-binding</keyword>
<dbReference type="OrthoDB" id="1470350at2759"/>
<evidence type="ECO:0000313" key="11">
    <source>
        <dbReference type="Proteomes" id="UP000041254"/>
    </source>
</evidence>
<dbReference type="Proteomes" id="UP000041254">
    <property type="component" value="Unassembled WGS sequence"/>
</dbReference>
<evidence type="ECO:0000256" key="2">
    <source>
        <dbReference type="ARBA" id="ARBA00010617"/>
    </source>
</evidence>
<feature type="binding site" description="axial binding residue" evidence="5">
    <location>
        <position position="477"/>
    </location>
    <ligand>
        <name>heme</name>
        <dbReference type="ChEBI" id="CHEBI:30413"/>
    </ligand>
    <ligandPart>
        <name>Fe</name>
        <dbReference type="ChEBI" id="CHEBI:18248"/>
    </ligandPart>
</feature>
<keyword evidence="8" id="KW-0472">Membrane</keyword>
<feature type="region of interest" description="Disordered" evidence="7">
    <location>
        <begin position="532"/>
        <end position="558"/>
    </location>
</feature>
<evidence type="ECO:0000256" key="3">
    <source>
        <dbReference type="ARBA" id="ARBA00022723"/>
    </source>
</evidence>
<dbReference type="GO" id="GO:0005506">
    <property type="term" value="F:iron ion binding"/>
    <property type="evidence" value="ECO:0007669"/>
    <property type="project" value="InterPro"/>
</dbReference>
<evidence type="ECO:0000256" key="8">
    <source>
        <dbReference type="SAM" id="Phobius"/>
    </source>
</evidence>
<dbReference type="SMART" id="SM00450">
    <property type="entry name" value="RHOD"/>
    <property type="match status" value="1"/>
</dbReference>
<evidence type="ECO:0000256" key="4">
    <source>
        <dbReference type="ARBA" id="ARBA00023004"/>
    </source>
</evidence>
<dbReference type="InterPro" id="IPR017972">
    <property type="entry name" value="Cyt_P450_CS"/>
</dbReference>